<reference evidence="1" key="1">
    <citation type="submission" date="2015-06" db="UniProtKB">
        <authorList>
            <consortium name="EnsemblPlants"/>
        </authorList>
    </citation>
    <scope>IDENTIFICATION</scope>
</reference>
<dbReference type="ExpressionAtlas" id="M8BIQ4">
    <property type="expression patterns" value="baseline"/>
</dbReference>
<proteinExistence type="predicted"/>
<sequence>MVIKKGVSLALHWSTLPVDVEPVCVEAVVTVKSGDNNKSKCAFMIRKINDSLRSLGFGFTPSPLRISVFTQARRRRHPARQLSSQKTPQSCTRTLEVNHEHPITCLQVERDVETVINVLQPGPIGIVEHKFTDAEIREAQVTVRSAVEKWRRNSALERNLGTGSFHKSK</sequence>
<dbReference type="PANTHER" id="PTHR37235:SF2">
    <property type="entry name" value="OS05G0371500 PROTEIN"/>
    <property type="match status" value="1"/>
</dbReference>
<dbReference type="PANTHER" id="PTHR37235">
    <property type="entry name" value="ZINC METALLOPROTEINASE AUREOLYSIN"/>
    <property type="match status" value="1"/>
</dbReference>
<organism evidence="1">
    <name type="scientific">Aegilops tauschii</name>
    <name type="common">Tausch's goatgrass</name>
    <name type="synonym">Aegilops squarrosa</name>
    <dbReference type="NCBI Taxonomy" id="37682"/>
    <lineage>
        <taxon>Eukaryota</taxon>
        <taxon>Viridiplantae</taxon>
        <taxon>Streptophyta</taxon>
        <taxon>Embryophyta</taxon>
        <taxon>Tracheophyta</taxon>
        <taxon>Spermatophyta</taxon>
        <taxon>Magnoliopsida</taxon>
        <taxon>Liliopsida</taxon>
        <taxon>Poales</taxon>
        <taxon>Poaceae</taxon>
        <taxon>BOP clade</taxon>
        <taxon>Pooideae</taxon>
        <taxon>Triticodae</taxon>
        <taxon>Triticeae</taxon>
        <taxon>Triticinae</taxon>
        <taxon>Aegilops</taxon>
    </lineage>
</organism>
<evidence type="ECO:0000313" key="1">
    <source>
        <dbReference type="EnsemblPlants" id="EMT06633"/>
    </source>
</evidence>
<dbReference type="AlphaFoldDB" id="M8BIQ4"/>
<accession>M8BIQ4</accession>
<dbReference type="EnsemblPlants" id="EMT06633">
    <property type="protein sequence ID" value="EMT06633"/>
    <property type="gene ID" value="F775_30028"/>
</dbReference>
<name>M8BIQ4_AEGTA</name>
<protein>
    <submittedName>
        <fullName evidence="1">Uncharacterized protein</fullName>
    </submittedName>
</protein>